<dbReference type="RefSeq" id="WP_189784536.1">
    <property type="nucleotide sequence ID" value="NZ_BNAT01000017.1"/>
</dbReference>
<sequence length="355" mass="39963">MSPEPASSARARAAELSADNGVEGPFKSHHHETYVIPLPGCDGGRGLRVKVRAPRDNVIWFDRRSFVSEEELLRALSGRVARVPDVIDIDVFGTGFQRYIEGRTLGSVYRAGRAIPGACEDQLIETFGQMARMDGRDLPVRRRCDLADGVDEGDSAGFLDRLVHFAEERVYRGNMPLFGDLFHSLGIDGDAFKQLRNWVPGLSSRPFHFLHGDLHRENLILDSEKRVWVIDWELAMLGDPLYDLATHLHLMRYPAVQARRVTDRWAYTVESVRCGASRHWERDLPLVIDFKLAQSVFTDVIRSAMAVAEGDSVLWVARRLRNVLIAGARPLALEQVPSWAQVAAALQRWRLSACL</sequence>
<accession>A0A919DC72</accession>
<feature type="domain" description="Aminoglycoside phosphotransferase" evidence="1">
    <location>
        <begin position="68"/>
        <end position="263"/>
    </location>
</feature>
<dbReference type="PANTHER" id="PTHR40086:SF1">
    <property type="entry name" value="CELL CYCLE REGULATOR CCRZ"/>
    <property type="match status" value="1"/>
</dbReference>
<dbReference type="InterPro" id="IPR002575">
    <property type="entry name" value="Aminoglycoside_PTrfase"/>
</dbReference>
<dbReference type="InterPro" id="IPR011009">
    <property type="entry name" value="Kinase-like_dom_sf"/>
</dbReference>
<comment type="caution">
    <text evidence="2">The sequence shown here is derived from an EMBL/GenBank/DDBJ whole genome shotgun (WGS) entry which is preliminary data.</text>
</comment>
<dbReference type="Pfam" id="PF01636">
    <property type="entry name" value="APH"/>
    <property type="match status" value="1"/>
</dbReference>
<dbReference type="AlphaFoldDB" id="A0A919DC72"/>
<organism evidence="2 3">
    <name type="scientific">Streptomyces capitiformicae</name>
    <dbReference type="NCBI Taxonomy" id="2014920"/>
    <lineage>
        <taxon>Bacteria</taxon>
        <taxon>Bacillati</taxon>
        <taxon>Actinomycetota</taxon>
        <taxon>Actinomycetes</taxon>
        <taxon>Kitasatosporales</taxon>
        <taxon>Streptomycetaceae</taxon>
        <taxon>Streptomyces</taxon>
    </lineage>
</organism>
<evidence type="ECO:0000313" key="2">
    <source>
        <dbReference type="EMBL" id="GHE31875.1"/>
    </source>
</evidence>
<dbReference type="SUPFAM" id="SSF56112">
    <property type="entry name" value="Protein kinase-like (PK-like)"/>
    <property type="match status" value="1"/>
</dbReference>
<dbReference type="InterPro" id="IPR052077">
    <property type="entry name" value="CcrZ_PhaseVar_Mediator"/>
</dbReference>
<evidence type="ECO:0000259" key="1">
    <source>
        <dbReference type="Pfam" id="PF01636"/>
    </source>
</evidence>
<proteinExistence type="predicted"/>
<keyword evidence="3" id="KW-1185">Reference proteome</keyword>
<gene>
    <name evidence="2" type="ORF">GCM10017771_48400</name>
</gene>
<dbReference type="Proteomes" id="UP000603227">
    <property type="component" value="Unassembled WGS sequence"/>
</dbReference>
<reference evidence="2" key="2">
    <citation type="submission" date="2020-09" db="EMBL/GenBank/DDBJ databases">
        <authorList>
            <person name="Sun Q."/>
            <person name="Zhou Y."/>
        </authorList>
    </citation>
    <scope>NUCLEOTIDE SEQUENCE</scope>
    <source>
        <strain evidence="2">CGMCC 4.7403</strain>
    </source>
</reference>
<name>A0A919DC72_9ACTN</name>
<dbReference type="EMBL" id="BNAT01000017">
    <property type="protein sequence ID" value="GHE31875.1"/>
    <property type="molecule type" value="Genomic_DNA"/>
</dbReference>
<evidence type="ECO:0000313" key="3">
    <source>
        <dbReference type="Proteomes" id="UP000603227"/>
    </source>
</evidence>
<dbReference type="PANTHER" id="PTHR40086">
    <property type="entry name" value="PHOSPHOTRANSFERASE YTMP-RELATED"/>
    <property type="match status" value="1"/>
</dbReference>
<dbReference type="Gene3D" id="3.90.1200.10">
    <property type="match status" value="1"/>
</dbReference>
<protein>
    <recommendedName>
        <fullName evidence="1">Aminoglycoside phosphotransferase domain-containing protein</fullName>
    </recommendedName>
</protein>
<reference evidence="2" key="1">
    <citation type="journal article" date="2014" name="Int. J. Syst. Evol. Microbiol.">
        <title>Complete genome sequence of Corynebacterium casei LMG S-19264T (=DSM 44701T), isolated from a smear-ripened cheese.</title>
        <authorList>
            <consortium name="US DOE Joint Genome Institute (JGI-PGF)"/>
            <person name="Walter F."/>
            <person name="Albersmeier A."/>
            <person name="Kalinowski J."/>
            <person name="Ruckert C."/>
        </authorList>
    </citation>
    <scope>NUCLEOTIDE SEQUENCE</scope>
    <source>
        <strain evidence="2">CGMCC 4.7403</strain>
    </source>
</reference>